<protein>
    <submittedName>
        <fullName evidence="1">Uncharacterized protein</fullName>
    </submittedName>
</protein>
<reference evidence="1 2" key="1">
    <citation type="submission" date="2016-11" db="EMBL/GenBank/DDBJ databases">
        <authorList>
            <person name="Jaros S."/>
            <person name="Januszkiewicz K."/>
            <person name="Wedrychowicz H."/>
        </authorList>
    </citation>
    <scope>NUCLEOTIDE SEQUENCE [LARGE SCALE GENOMIC DNA]</scope>
    <source>
        <strain evidence="1 2">DSM 26991</strain>
    </source>
</reference>
<dbReference type="RefSeq" id="WP_175550500.1">
    <property type="nucleotide sequence ID" value="NZ_FQTV01000007.1"/>
</dbReference>
<evidence type="ECO:0000313" key="1">
    <source>
        <dbReference type="EMBL" id="SHF32208.1"/>
    </source>
</evidence>
<dbReference type="AlphaFoldDB" id="A0A1M5APM2"/>
<accession>A0A1M5APM2</accession>
<proteinExistence type="predicted"/>
<dbReference type="STRING" id="1297750.SAMN05444405_10759"/>
<dbReference type="EMBL" id="FQTV01000007">
    <property type="protein sequence ID" value="SHF32208.1"/>
    <property type="molecule type" value="Genomic_DNA"/>
</dbReference>
<evidence type="ECO:0000313" key="2">
    <source>
        <dbReference type="Proteomes" id="UP000184509"/>
    </source>
</evidence>
<gene>
    <name evidence="1" type="ORF">SAMN05444405_10759</name>
</gene>
<organism evidence="1 2">
    <name type="scientific">Bacteroides luti</name>
    <dbReference type="NCBI Taxonomy" id="1297750"/>
    <lineage>
        <taxon>Bacteria</taxon>
        <taxon>Pseudomonadati</taxon>
        <taxon>Bacteroidota</taxon>
        <taxon>Bacteroidia</taxon>
        <taxon>Bacteroidales</taxon>
        <taxon>Bacteroidaceae</taxon>
        <taxon>Bacteroides</taxon>
    </lineage>
</organism>
<dbReference type="Proteomes" id="UP000184509">
    <property type="component" value="Unassembled WGS sequence"/>
</dbReference>
<sequence length="45" mass="5186">MKKEKISEISMLQYQIKRYQAAGKGTMCQSLNARLQKLIKQQAEA</sequence>
<name>A0A1M5APM2_9BACE</name>
<keyword evidence="2" id="KW-1185">Reference proteome</keyword>